<evidence type="ECO:0000256" key="2">
    <source>
        <dbReference type="ARBA" id="ARBA00023004"/>
    </source>
</evidence>
<dbReference type="SUPFAM" id="SSF51430">
    <property type="entry name" value="NAD(P)-linked oxidoreductase"/>
    <property type="match status" value="1"/>
</dbReference>
<feature type="domain" description="4Fe-4S ferredoxin-type" evidence="4">
    <location>
        <begin position="265"/>
        <end position="294"/>
    </location>
</feature>
<dbReference type="Gene3D" id="3.30.70.20">
    <property type="match status" value="1"/>
</dbReference>
<evidence type="ECO:0000256" key="3">
    <source>
        <dbReference type="ARBA" id="ARBA00023014"/>
    </source>
</evidence>
<dbReference type="GO" id="GO:0046872">
    <property type="term" value="F:metal ion binding"/>
    <property type="evidence" value="ECO:0007669"/>
    <property type="project" value="UniProtKB-KW"/>
</dbReference>
<keyword evidence="3" id="KW-0411">Iron-sulfur</keyword>
<proteinExistence type="predicted"/>
<dbReference type="PROSITE" id="PS51379">
    <property type="entry name" value="4FE4S_FER_2"/>
    <property type="match status" value="2"/>
</dbReference>
<dbReference type="PANTHER" id="PTHR43312:SF1">
    <property type="entry name" value="NADP-DEPENDENT OXIDOREDUCTASE DOMAIN-CONTAINING PROTEIN"/>
    <property type="match status" value="1"/>
</dbReference>
<dbReference type="CDD" id="cd19100">
    <property type="entry name" value="AKR_unchar"/>
    <property type="match status" value="1"/>
</dbReference>
<dbReference type="Pfam" id="PF00248">
    <property type="entry name" value="Aldo_ket_red"/>
    <property type="match status" value="1"/>
</dbReference>
<dbReference type="SUPFAM" id="SSF54862">
    <property type="entry name" value="4Fe-4S ferredoxins"/>
    <property type="match status" value="1"/>
</dbReference>
<dbReference type="InterPro" id="IPR017896">
    <property type="entry name" value="4Fe4S_Fe-S-bd"/>
</dbReference>
<feature type="domain" description="4Fe-4S ferredoxin-type" evidence="4">
    <location>
        <begin position="300"/>
        <end position="327"/>
    </location>
</feature>
<reference evidence="5" key="1">
    <citation type="submission" date="2014-07" db="EMBL/GenBank/DDBJ databases">
        <authorList>
            <person name="Hornung V.Bastian."/>
        </authorList>
    </citation>
    <scope>NUCLEOTIDE SEQUENCE</scope>
    <source>
        <strain evidence="5">PCE-S</strain>
    </source>
</reference>
<dbReference type="InterPro" id="IPR023210">
    <property type="entry name" value="NADP_OxRdtase_dom"/>
</dbReference>
<dbReference type="InterPro" id="IPR036812">
    <property type="entry name" value="NAD(P)_OxRdtase_dom_sf"/>
</dbReference>
<protein>
    <submittedName>
        <fullName evidence="5">4Fe-4S binding domain protein</fullName>
    </submittedName>
</protein>
<dbReference type="InterPro" id="IPR053135">
    <property type="entry name" value="AKR2_Oxidoreductase"/>
</dbReference>
<dbReference type="InterPro" id="IPR020471">
    <property type="entry name" value="AKR"/>
</dbReference>
<evidence type="ECO:0000313" key="5">
    <source>
        <dbReference type="EMBL" id="CDX02495.1"/>
    </source>
</evidence>
<dbReference type="Gene3D" id="3.20.20.100">
    <property type="entry name" value="NADP-dependent oxidoreductase domain"/>
    <property type="match status" value="1"/>
</dbReference>
<dbReference type="Pfam" id="PF12838">
    <property type="entry name" value="Fer4_7"/>
    <property type="match status" value="1"/>
</dbReference>
<accession>A0A098B2A2</accession>
<gene>
    <name evidence="5" type="ORF">DPCES_2608</name>
</gene>
<dbReference type="GO" id="GO:0016491">
    <property type="term" value="F:oxidoreductase activity"/>
    <property type="evidence" value="ECO:0007669"/>
    <property type="project" value="InterPro"/>
</dbReference>
<dbReference type="PATRIC" id="fig|49338.4.peg.2799"/>
<keyword evidence="2" id="KW-0408">Iron</keyword>
<dbReference type="PROSITE" id="PS00198">
    <property type="entry name" value="4FE4S_FER_1"/>
    <property type="match status" value="1"/>
</dbReference>
<dbReference type="PRINTS" id="PR00069">
    <property type="entry name" value="ALDKETRDTASE"/>
</dbReference>
<dbReference type="EMBL" id="LK996017">
    <property type="protein sequence ID" value="CDX02495.1"/>
    <property type="molecule type" value="Genomic_DNA"/>
</dbReference>
<keyword evidence="1" id="KW-0479">Metal-binding</keyword>
<dbReference type="InterPro" id="IPR017900">
    <property type="entry name" value="4Fe4S_Fe_S_CS"/>
</dbReference>
<dbReference type="AlphaFoldDB" id="A0A098B2A2"/>
<evidence type="ECO:0000256" key="1">
    <source>
        <dbReference type="ARBA" id="ARBA00022723"/>
    </source>
</evidence>
<sequence>MRERETMMKRVSLGWHGPLVSEVCFGSLAISPLQGRVSLAEGVNVLHYALEQGIDWIDTAEIYDNYSQIAQALQHHPEVKLVSKSYSVTAQEMSASIEKARGELNRDVIDFFLLHEQESALTLKGHQGAWEELRKAKGDGRVKYIGISTHAVDAVKAGALLPDIDVIHPIINHQGLGIIDGTLAEMLAAIRFASELGIGIYAMKIFGGGHLAAHPQEALDFIRSIPWIQAMALGMSSVEEVDFNLKYLAGQEISEELRQSVTYRERKLYIADWCQGCGRCCEACPQSALSLEEVAGGGMMQAVVEAGQCVLCGYCGRVCPHFCLKIV</sequence>
<name>A0A098B2A2_DESHA</name>
<organism evidence="5">
    <name type="scientific">Desulfitobacterium hafniense</name>
    <name type="common">Desulfitobacterium frappieri</name>
    <dbReference type="NCBI Taxonomy" id="49338"/>
    <lineage>
        <taxon>Bacteria</taxon>
        <taxon>Bacillati</taxon>
        <taxon>Bacillota</taxon>
        <taxon>Clostridia</taxon>
        <taxon>Eubacteriales</taxon>
        <taxon>Desulfitobacteriaceae</taxon>
        <taxon>Desulfitobacterium</taxon>
    </lineage>
</organism>
<evidence type="ECO:0000259" key="4">
    <source>
        <dbReference type="PROSITE" id="PS51379"/>
    </source>
</evidence>
<dbReference type="PANTHER" id="PTHR43312">
    <property type="entry name" value="D-THREO-ALDOSE 1-DEHYDROGENASE"/>
    <property type="match status" value="1"/>
</dbReference>
<dbReference type="GO" id="GO:0051536">
    <property type="term" value="F:iron-sulfur cluster binding"/>
    <property type="evidence" value="ECO:0007669"/>
    <property type="project" value="UniProtKB-KW"/>
</dbReference>